<organism evidence="1 2">
    <name type="scientific">Aquimarina amphilecti</name>
    <dbReference type="NCBI Taxonomy" id="1038014"/>
    <lineage>
        <taxon>Bacteria</taxon>
        <taxon>Pseudomonadati</taxon>
        <taxon>Bacteroidota</taxon>
        <taxon>Flavobacteriia</taxon>
        <taxon>Flavobacteriales</taxon>
        <taxon>Flavobacteriaceae</taxon>
        <taxon>Aquimarina</taxon>
    </lineage>
</organism>
<dbReference type="EMBL" id="FOAB01000004">
    <property type="protein sequence ID" value="SEL35540.1"/>
    <property type="molecule type" value="Genomic_DNA"/>
</dbReference>
<dbReference type="RefSeq" id="WP_091408273.1">
    <property type="nucleotide sequence ID" value="NZ_FOAB01000004.1"/>
</dbReference>
<protein>
    <submittedName>
        <fullName evidence="1">Uncharacterized protein</fullName>
    </submittedName>
</protein>
<evidence type="ECO:0000313" key="1">
    <source>
        <dbReference type="EMBL" id="SEL35540.1"/>
    </source>
</evidence>
<dbReference type="Proteomes" id="UP000198521">
    <property type="component" value="Unassembled WGS sequence"/>
</dbReference>
<gene>
    <name evidence="1" type="ORF">SAMN04487910_2222</name>
</gene>
<dbReference type="AlphaFoldDB" id="A0A1H7PIC8"/>
<evidence type="ECO:0000313" key="2">
    <source>
        <dbReference type="Proteomes" id="UP000198521"/>
    </source>
</evidence>
<reference evidence="1 2" key="1">
    <citation type="submission" date="2016-10" db="EMBL/GenBank/DDBJ databases">
        <authorList>
            <person name="de Groot N.N."/>
        </authorList>
    </citation>
    <scope>NUCLEOTIDE SEQUENCE [LARGE SCALE GENOMIC DNA]</scope>
    <source>
        <strain evidence="1 2">DSM 25232</strain>
    </source>
</reference>
<dbReference type="OrthoDB" id="1164868at2"/>
<proteinExistence type="predicted"/>
<keyword evidence="2" id="KW-1185">Reference proteome</keyword>
<name>A0A1H7PIC8_AQUAM</name>
<sequence>MKKKKLNGLSLKKNIVSRLGSLRIKGGDPLMSRDDCPTGKFYCPTDDGLISEGCAILTIDCGPTEVNCHSIHINCE</sequence>
<accession>A0A1H7PIC8</accession>